<dbReference type="InterPro" id="IPR043502">
    <property type="entry name" value="DNA/RNA_pol_sf"/>
</dbReference>
<name>B8MUJ9_TALSN</name>
<evidence type="ECO:0000259" key="1">
    <source>
        <dbReference type="PROSITE" id="PS50878"/>
    </source>
</evidence>
<evidence type="ECO:0000259" key="2">
    <source>
        <dbReference type="PROSITE" id="PS50879"/>
    </source>
</evidence>
<dbReference type="eggNOG" id="KOG1075">
    <property type="taxonomic scope" value="Eukaryota"/>
</dbReference>
<dbReference type="SUPFAM" id="SSF53098">
    <property type="entry name" value="Ribonuclease H-like"/>
    <property type="match status" value="1"/>
</dbReference>
<dbReference type="GO" id="GO:0003964">
    <property type="term" value="F:RNA-directed DNA polymerase activity"/>
    <property type="evidence" value="ECO:0007669"/>
    <property type="project" value="UniProtKB-KW"/>
</dbReference>
<keyword evidence="4" id="KW-1185">Reference proteome</keyword>
<dbReference type="CDD" id="cd01650">
    <property type="entry name" value="RT_nLTR_like"/>
    <property type="match status" value="1"/>
</dbReference>
<dbReference type="PANTHER" id="PTHR33481:SF1">
    <property type="entry name" value="ENDONUCLEASE_EXONUCLEASE_PHOSPHATASE DOMAIN-CONTAINING PROTEIN-RELATED"/>
    <property type="match status" value="1"/>
</dbReference>
<dbReference type="InterPro" id="IPR002156">
    <property type="entry name" value="RNaseH_domain"/>
</dbReference>
<dbReference type="PROSITE" id="PS50878">
    <property type="entry name" value="RT_POL"/>
    <property type="match status" value="1"/>
</dbReference>
<reference evidence="4" key="1">
    <citation type="journal article" date="2015" name="Genome Announc.">
        <title>Genome sequence of the AIDS-associated pathogen Penicillium marneffei (ATCC18224) and its near taxonomic relative Talaromyces stipitatus (ATCC10500).</title>
        <authorList>
            <person name="Nierman W.C."/>
            <person name="Fedorova-Abrams N.D."/>
            <person name="Andrianopoulos A."/>
        </authorList>
    </citation>
    <scope>NUCLEOTIDE SEQUENCE [LARGE SCALE GENOMIC DNA]</scope>
    <source>
        <strain evidence="4">ATCC 10500 / CBS 375.48 / QM 6759 / NRRL 1006</strain>
    </source>
</reference>
<dbReference type="OrthoDB" id="4510570at2759"/>
<feature type="domain" description="RNase H type-1" evidence="2">
    <location>
        <begin position="864"/>
        <end position="1001"/>
    </location>
</feature>
<dbReference type="STRING" id="441959.B8MUJ9"/>
<dbReference type="GO" id="GO:0004523">
    <property type="term" value="F:RNA-DNA hybrid ribonuclease activity"/>
    <property type="evidence" value="ECO:0007669"/>
    <property type="project" value="InterPro"/>
</dbReference>
<dbReference type="InParanoid" id="B8MUJ9"/>
<dbReference type="Gene3D" id="3.30.420.10">
    <property type="entry name" value="Ribonuclease H-like superfamily/Ribonuclease H"/>
    <property type="match status" value="1"/>
</dbReference>
<organism evidence="3 4">
    <name type="scientific">Talaromyces stipitatus (strain ATCC 10500 / CBS 375.48 / QM 6759 / NRRL 1006)</name>
    <name type="common">Penicillium stipitatum</name>
    <dbReference type="NCBI Taxonomy" id="441959"/>
    <lineage>
        <taxon>Eukaryota</taxon>
        <taxon>Fungi</taxon>
        <taxon>Dikarya</taxon>
        <taxon>Ascomycota</taxon>
        <taxon>Pezizomycotina</taxon>
        <taxon>Eurotiomycetes</taxon>
        <taxon>Eurotiomycetidae</taxon>
        <taxon>Eurotiales</taxon>
        <taxon>Trichocomaceae</taxon>
        <taxon>Talaromyces</taxon>
        <taxon>Talaromyces sect. Talaromyces</taxon>
    </lineage>
</organism>
<dbReference type="AlphaFoldDB" id="B8MUJ9"/>
<dbReference type="SUPFAM" id="SSF56672">
    <property type="entry name" value="DNA/RNA polymerases"/>
    <property type="match status" value="2"/>
</dbReference>
<dbReference type="Pfam" id="PF00078">
    <property type="entry name" value="RVT_1"/>
    <property type="match status" value="2"/>
</dbReference>
<keyword evidence="3" id="KW-0808">Transferase</keyword>
<proteinExistence type="predicted"/>
<feature type="domain" description="Reverse transcriptase" evidence="1">
    <location>
        <begin position="254"/>
        <end position="652"/>
    </location>
</feature>
<dbReference type="InterPro" id="IPR000477">
    <property type="entry name" value="RT_dom"/>
</dbReference>
<dbReference type="InterPro" id="IPR012337">
    <property type="entry name" value="RNaseH-like_sf"/>
</dbReference>
<evidence type="ECO:0000313" key="3">
    <source>
        <dbReference type="EMBL" id="EED11667.1"/>
    </source>
</evidence>
<dbReference type="HOGENOM" id="CLU_000680_30_2_1"/>
<dbReference type="PROSITE" id="PS50879">
    <property type="entry name" value="RNASE_H_1"/>
    <property type="match status" value="1"/>
</dbReference>
<keyword evidence="3" id="KW-0695">RNA-directed DNA polymerase</keyword>
<dbReference type="GeneID" id="8103109"/>
<dbReference type="EMBL" id="EQ962661">
    <property type="protein sequence ID" value="EED11667.1"/>
    <property type="molecule type" value="Genomic_DNA"/>
</dbReference>
<sequence>MYDSDRGEAFRVSPRLPEEALQAAKDTWNELAKTQLRLTDSTSTEEVEREAEWIEKTLTEVLNRHCKQIKLCARSKRWWNSEIEAERSAYSKARKAYQAGEISEEKHREARKAFYSLIRRIKRECWEGFLQGTSEGSLPDQKRCWTALRYTKLQTQGTTPALTDEASGEVIAATFSEKEEVFRHRAFPQAPNSNIELQLPEPGSAHKLVNEEAVKNALFSQGLEKAPGTDLLNFRAIRLLWNLDSERVVSLVRQCLRLGIHPRIWKIAKGVLLRKNGKTNYTLASAYRVISLLKCLGKVIEKLVAELITNFAEAQDLFHDGQFGGRRQRSAIDAVACLVEEIHQAWANGKLAAALFMDIKGAFDHVVLARLIEVLREASVDGDLIRWVVSFLSDRRVTLVIDGHIGKETSISSGLPQGSPVSPILFVLYVHGLSRAIERSVPEIRCLSFVDDQGLITAASSVKEACRTLEKAAEVAIEWGVTNGVQFDRKRLKPHSFIDDTDVKWPKTYPKPGSGWRRVGDCQPTEVPISSGLPQGSPVSPILFVLYVHGLSRAIERSVPEVRCLSFVDDQGLVTAASSVKEACRILEKAAEVAIEWGVANGVQFDRKKTEAAFFYRRHRRQVAQNVSRARIRVGGELATVKSTVRWLGILLDNQLTWKSHYNARIKTARNTIIRLNSLCRANGLPPALVRRIQKATVQAQLLWGAEIWWQGQKTWAQRIQILINKQARGITGMFPKTPIGALIREAALEPATVLLDARVARYTARLLALPDTHPTAQILPVTLRHGDLRAQPGEQPLDDREWASRDNRMPNRLGQRLAKHLAQRLNRDPSGGIERTERCELKSFPGSIRVLDNEEALTEANQQRLGTTFWSDGSRLDTGRAGAGVALQAIPGGPWEHVEVPMGHGHEVFDAELMGVATALEWALERQPLGPIWILLDAQNAIDRLKSARPGPGQALVLRAHRAVEKLAMRGQPVTIQWVPGHSGVVGNEQADQAAKRAASKQTAPGFEHLSLAYVRRACTEARRAAVSEWARVESTLYEAGIEMDVSTRCLEAGTLTQWREKPQKDWLVGRRESPECQACKEPHETVRHVLFECRGRRTGRRALYRALEKAGVPLPTAAEESPEARLFAEPRATQGLLQFVAEANLFNDNERTAREAESSDVWGWDTLEEGGLGATLEDG</sequence>
<evidence type="ECO:0000313" key="4">
    <source>
        <dbReference type="Proteomes" id="UP000001745"/>
    </source>
</evidence>
<accession>B8MUJ9</accession>
<dbReference type="PhylomeDB" id="B8MUJ9"/>
<dbReference type="GO" id="GO:0003676">
    <property type="term" value="F:nucleic acid binding"/>
    <property type="evidence" value="ECO:0007669"/>
    <property type="project" value="InterPro"/>
</dbReference>
<dbReference type="InterPro" id="IPR036397">
    <property type="entry name" value="RNaseH_sf"/>
</dbReference>
<keyword evidence="3" id="KW-0548">Nucleotidyltransferase</keyword>
<dbReference type="VEuPathDB" id="FungiDB:TSTA_108530"/>
<dbReference type="CDD" id="cd09276">
    <property type="entry name" value="Rnase_HI_RT_non_LTR"/>
    <property type="match status" value="1"/>
</dbReference>
<dbReference type="PANTHER" id="PTHR33481">
    <property type="entry name" value="REVERSE TRANSCRIPTASE"/>
    <property type="match status" value="1"/>
</dbReference>
<dbReference type="RefSeq" id="XP_002488423.1">
    <property type="nucleotide sequence ID" value="XM_002488378.1"/>
</dbReference>
<dbReference type="Pfam" id="PF00075">
    <property type="entry name" value="RNase_H"/>
    <property type="match status" value="1"/>
</dbReference>
<dbReference type="Proteomes" id="UP000001745">
    <property type="component" value="Unassembled WGS sequence"/>
</dbReference>
<gene>
    <name evidence="3" type="ORF">TSTA_108530</name>
</gene>
<protein>
    <submittedName>
        <fullName evidence="3">Reverse transcriptase, putative</fullName>
    </submittedName>
</protein>